<dbReference type="Proteomes" id="UP000053413">
    <property type="component" value="Unassembled WGS sequence"/>
</dbReference>
<dbReference type="EMBL" id="LLZJ01000095">
    <property type="protein sequence ID" value="KUL64390.1"/>
    <property type="molecule type" value="Genomic_DNA"/>
</dbReference>
<evidence type="ECO:0000313" key="3">
    <source>
        <dbReference type="EMBL" id="KUL64390.1"/>
    </source>
</evidence>
<evidence type="ECO:0008006" key="5">
    <source>
        <dbReference type="Google" id="ProtNLM"/>
    </source>
</evidence>
<comment type="caution">
    <text evidence="3">The sequence shown here is derived from an EMBL/GenBank/DDBJ whole genome shotgun (WGS) entry which is preliminary data.</text>
</comment>
<evidence type="ECO:0000256" key="2">
    <source>
        <dbReference type="SAM" id="Phobius"/>
    </source>
</evidence>
<keyword evidence="2" id="KW-0812">Transmembrane</keyword>
<reference evidence="4" key="1">
    <citation type="submission" date="2015-10" db="EMBL/GenBank/DDBJ databases">
        <authorList>
            <person name="Ju K.-S."/>
            <person name="Doroghazi J.R."/>
            <person name="Metcalf W.W."/>
        </authorList>
    </citation>
    <scope>NUCLEOTIDE SEQUENCE [LARGE SCALE GENOMIC DNA]</scope>
    <source>
        <strain evidence="4">NRRL F-8817</strain>
    </source>
</reference>
<name>A0A0X3X5R7_STRVO</name>
<dbReference type="AlphaFoldDB" id="A0A0X3X5R7"/>
<dbReference type="GeneID" id="97435597"/>
<dbReference type="OrthoDB" id="3543412at2"/>
<dbReference type="InterPro" id="IPR007436">
    <property type="entry name" value="DUF485"/>
</dbReference>
<sequence>MNKSVRPPASWPAERATGTRFADRGDDIGEPDFEAIQQSPEFKLLRRRLLWFIFPMSAFFLCWYMTFVLFSAYAHDFMSRKLFGAVNTGTVFGLLQFVTTMAIVLTYRRFARKKLDPQVDTIHELAGVGKE</sequence>
<feature type="region of interest" description="Disordered" evidence="1">
    <location>
        <begin position="1"/>
        <end position="28"/>
    </location>
</feature>
<gene>
    <name evidence="3" type="ORF">ADL28_09560</name>
</gene>
<accession>A0A0X3X5R7</accession>
<keyword evidence="2" id="KW-0472">Membrane</keyword>
<dbReference type="SUPFAM" id="SSF103473">
    <property type="entry name" value="MFS general substrate transporter"/>
    <property type="match status" value="1"/>
</dbReference>
<proteinExistence type="predicted"/>
<feature type="transmembrane region" description="Helical" evidence="2">
    <location>
        <begin position="82"/>
        <end position="105"/>
    </location>
</feature>
<dbReference type="RefSeq" id="WP_059143298.1">
    <property type="nucleotide sequence ID" value="NZ_LLZJ01000095.1"/>
</dbReference>
<keyword evidence="2" id="KW-1133">Transmembrane helix</keyword>
<dbReference type="PANTHER" id="PTHR38441:SF1">
    <property type="entry name" value="MEMBRANE PROTEIN"/>
    <property type="match status" value="1"/>
</dbReference>
<organism evidence="3 4">
    <name type="scientific">Streptomyces violaceusniger</name>
    <dbReference type="NCBI Taxonomy" id="68280"/>
    <lineage>
        <taxon>Bacteria</taxon>
        <taxon>Bacillati</taxon>
        <taxon>Actinomycetota</taxon>
        <taxon>Actinomycetes</taxon>
        <taxon>Kitasatosporales</taxon>
        <taxon>Streptomycetaceae</taxon>
        <taxon>Streptomyces</taxon>
        <taxon>Streptomyces violaceusniger group</taxon>
    </lineage>
</organism>
<dbReference type="PANTHER" id="PTHR38441">
    <property type="entry name" value="INTEGRAL MEMBRANE PROTEIN-RELATED"/>
    <property type="match status" value="1"/>
</dbReference>
<dbReference type="InterPro" id="IPR036259">
    <property type="entry name" value="MFS_trans_sf"/>
</dbReference>
<dbReference type="Pfam" id="PF04341">
    <property type="entry name" value="DUF485"/>
    <property type="match status" value="1"/>
</dbReference>
<feature type="transmembrane region" description="Helical" evidence="2">
    <location>
        <begin position="49"/>
        <end position="70"/>
    </location>
</feature>
<evidence type="ECO:0000256" key="1">
    <source>
        <dbReference type="SAM" id="MobiDB-lite"/>
    </source>
</evidence>
<protein>
    <recommendedName>
        <fullName evidence="5">Clumping factor B</fullName>
    </recommendedName>
</protein>
<evidence type="ECO:0000313" key="4">
    <source>
        <dbReference type="Proteomes" id="UP000053413"/>
    </source>
</evidence>